<dbReference type="GO" id="GO:0003861">
    <property type="term" value="F:3-isopropylmalate dehydratase activity"/>
    <property type="evidence" value="ECO:0007669"/>
    <property type="project" value="UniProtKB-UniRule"/>
</dbReference>
<dbReference type="UniPathway" id="UPA00048">
    <property type="reaction ID" value="UER00071"/>
</dbReference>
<comment type="catalytic activity">
    <reaction evidence="3">
        <text>(2R,3S)-3-isopropylmalate = (2S)-2-isopropylmalate</text>
        <dbReference type="Rhea" id="RHEA:32287"/>
        <dbReference type="ChEBI" id="CHEBI:1178"/>
        <dbReference type="ChEBI" id="CHEBI:35121"/>
        <dbReference type="EC" id="4.2.1.33"/>
    </reaction>
</comment>
<comment type="similarity">
    <text evidence="1 3">Belongs to the LeuD family. LeuD type 2 subfamily.</text>
</comment>
<organism evidence="6">
    <name type="scientific">Geoglobus ahangari</name>
    <dbReference type="NCBI Taxonomy" id="113653"/>
    <lineage>
        <taxon>Archaea</taxon>
        <taxon>Methanobacteriati</taxon>
        <taxon>Methanobacteriota</taxon>
        <taxon>Archaeoglobi</taxon>
        <taxon>Archaeoglobales</taxon>
        <taxon>Archaeoglobaceae</taxon>
        <taxon>Geoglobus</taxon>
    </lineage>
</organism>
<sequence length="165" mass="18507">MRLRGRAWKFGDNISTDHITPGRYYHLRSNLPELAKHVMEDADPDFMKKFRPGDFIVAGRNFGMGSSREHAPLALKIAGVSAVIAKSFARIFYRNAINIGLPVLMADTDEIEDGDELEVDLSTGIIRDLTKNIEIEAKPLPDIMIRILKEGGLVEYVRKKGDLIV</sequence>
<keyword evidence="3" id="KW-0100">Branched-chain amino acid biosynthesis</keyword>
<keyword evidence="3" id="KW-0028">Amino-acid biosynthesis</keyword>
<dbReference type="AlphaFoldDB" id="A0A7C4S5K9"/>
<evidence type="ECO:0000313" key="5">
    <source>
        <dbReference type="EMBL" id="HGE66907.1"/>
    </source>
</evidence>
<evidence type="ECO:0000256" key="3">
    <source>
        <dbReference type="HAMAP-Rule" id="MF_01032"/>
    </source>
</evidence>
<dbReference type="InterPro" id="IPR033940">
    <property type="entry name" value="IPMI_Swivel"/>
</dbReference>
<dbReference type="InterPro" id="IPR000573">
    <property type="entry name" value="AconitaseA/IPMdHydase_ssu_swvl"/>
</dbReference>
<dbReference type="HAMAP" id="MF_01032">
    <property type="entry name" value="LeuD_type2"/>
    <property type="match status" value="1"/>
</dbReference>
<evidence type="ECO:0000259" key="4">
    <source>
        <dbReference type="Pfam" id="PF00694"/>
    </source>
</evidence>
<dbReference type="InterPro" id="IPR050075">
    <property type="entry name" value="LeuD"/>
</dbReference>
<dbReference type="InterPro" id="IPR011827">
    <property type="entry name" value="LeuD_type2/HacB/DmdB"/>
</dbReference>
<evidence type="ECO:0000313" key="6">
    <source>
        <dbReference type="EMBL" id="HGU59251.1"/>
    </source>
</evidence>
<evidence type="ECO:0000256" key="2">
    <source>
        <dbReference type="ARBA" id="ARBA00023239"/>
    </source>
</evidence>
<comment type="subunit">
    <text evidence="3">Heterodimer of LeuC and LeuD.</text>
</comment>
<dbReference type="Pfam" id="PF00694">
    <property type="entry name" value="Aconitase_C"/>
    <property type="match status" value="1"/>
</dbReference>
<gene>
    <name evidence="3" type="primary">leuD</name>
    <name evidence="6" type="ORF">ENT89_03545</name>
    <name evidence="5" type="ORF">ENX77_07345</name>
</gene>
<name>A0A7C4S5K9_9EURY</name>
<comment type="pathway">
    <text evidence="3">Amino-acid biosynthesis; L-leucine biosynthesis; L-leucine from 3-methyl-2-oxobutanoate: step 2/4.</text>
</comment>
<protein>
    <recommendedName>
        <fullName evidence="3">3-isopropylmalate dehydratase small subunit</fullName>
        <ecNumber evidence="3">4.2.1.33</ecNumber>
    </recommendedName>
    <alternativeName>
        <fullName evidence="3">Alpha-IPM isomerase</fullName>
        <shortName evidence="3">IPMI</shortName>
    </alternativeName>
    <alternativeName>
        <fullName evidence="3">Isopropylmalate isomerase</fullName>
    </alternativeName>
</protein>
<dbReference type="PANTHER" id="PTHR43345">
    <property type="entry name" value="3-ISOPROPYLMALATE DEHYDRATASE SMALL SUBUNIT 2-RELATED-RELATED"/>
    <property type="match status" value="1"/>
</dbReference>
<reference evidence="6" key="1">
    <citation type="journal article" date="2020" name="mSystems">
        <title>Genome- and Community-Level Interaction Insights into Carbon Utilization and Element Cycling Functions of Hydrothermarchaeota in Hydrothermal Sediment.</title>
        <authorList>
            <person name="Zhou Z."/>
            <person name="Liu Y."/>
            <person name="Xu W."/>
            <person name="Pan J."/>
            <person name="Luo Z.H."/>
            <person name="Li M."/>
        </authorList>
    </citation>
    <scope>NUCLEOTIDE SEQUENCE [LARGE SCALE GENOMIC DNA]</scope>
    <source>
        <strain evidence="6">SpSt-62</strain>
        <strain evidence="5">SpSt-97</strain>
    </source>
</reference>
<keyword evidence="2 3" id="KW-0456">Lyase</keyword>
<dbReference type="SUPFAM" id="SSF52016">
    <property type="entry name" value="LeuD/IlvD-like"/>
    <property type="match status" value="1"/>
</dbReference>
<evidence type="ECO:0000256" key="1">
    <source>
        <dbReference type="ARBA" id="ARBA00009869"/>
    </source>
</evidence>
<dbReference type="EMBL" id="DTPI01000033">
    <property type="protein sequence ID" value="HGE66907.1"/>
    <property type="molecule type" value="Genomic_DNA"/>
</dbReference>
<feature type="domain" description="Aconitase A/isopropylmalate dehydratase small subunit swivel" evidence="4">
    <location>
        <begin position="42"/>
        <end position="101"/>
    </location>
</feature>
<accession>A0A7C4S5K9</accession>
<comment type="caution">
    <text evidence="6">The sequence shown here is derived from an EMBL/GenBank/DDBJ whole genome shotgun (WGS) entry which is preliminary data.</text>
</comment>
<dbReference type="GO" id="GO:0009098">
    <property type="term" value="P:L-leucine biosynthetic process"/>
    <property type="evidence" value="ECO:0007669"/>
    <property type="project" value="UniProtKB-UniRule"/>
</dbReference>
<proteinExistence type="inferred from homology"/>
<dbReference type="CDD" id="cd01577">
    <property type="entry name" value="IPMI_Swivel"/>
    <property type="match status" value="1"/>
</dbReference>
<dbReference type="NCBIfam" id="TIGR02087">
    <property type="entry name" value="LEUD_arch"/>
    <property type="match status" value="1"/>
</dbReference>
<dbReference type="EMBL" id="DTAK01000019">
    <property type="protein sequence ID" value="HGU59251.1"/>
    <property type="molecule type" value="Genomic_DNA"/>
</dbReference>
<comment type="function">
    <text evidence="3">Catalyzes the isomerization between 2-isopropylmalate and 3-isopropylmalate, via the formation of 2-isopropylmaleate.</text>
</comment>
<keyword evidence="3" id="KW-0432">Leucine biosynthesis</keyword>
<dbReference type="EC" id="4.2.1.33" evidence="3"/>
<dbReference type="PANTHER" id="PTHR43345:SF2">
    <property type="entry name" value="3-ISOPROPYLMALATE DEHYDRATASE SMALL SUBUNIT 1"/>
    <property type="match status" value="1"/>
</dbReference>
<dbReference type="InterPro" id="IPR015928">
    <property type="entry name" value="Aconitase/3IPM_dehydase_swvl"/>
</dbReference>
<dbReference type="Gene3D" id="3.20.19.10">
    <property type="entry name" value="Aconitase, domain 4"/>
    <property type="match status" value="1"/>
</dbReference>